<gene>
    <name evidence="2" type="ORF">UW63_C0001G0005</name>
</gene>
<dbReference type="Proteomes" id="UP000034154">
    <property type="component" value="Unassembled WGS sequence"/>
</dbReference>
<proteinExistence type="predicted"/>
<organism evidence="2 3">
    <name type="scientific">Candidatus Uhrbacteria bacterium GW2011_GWF2_44_350</name>
    <dbReference type="NCBI Taxonomy" id="1619000"/>
    <lineage>
        <taxon>Bacteria</taxon>
        <taxon>Candidatus Uhriibacteriota</taxon>
    </lineage>
</organism>
<sequence>MSKKVVVIGITALIIGLLTAGYFFIRAKNIPVSPPINAVPNSAMLIVESNNLPGLLESLSDTNFIWKGIRDFSDFDDLAYQVKYLKQLFAGDPAVAAMTEGNTFMVSLHPTGKNKFGFLYLLGAGTKGNLDNITDWLNENINEQFNVTERENDGVTFYDAETTGTARYKKFTYAIYEGVVIFSFNSMLVEEAVDQAKSGEAITENPSFKKIAATRGKNVAANIYINYKLLPNLLNTLVVKEKSGLVQMLKTLSGWSVLDLNIKQDELMLYGFSAGDEKEKSWFKVMNGQTPAAFHIEEIIPNNSLFFMAMSVDKPEIYKKDLNDFRGGKNERLNTINARAGIDVGKIFYSILNNELGVIKTNFPMLTDKDNTFFVMNTKGTSMAEDELVKLLKSWAANENKSFEGIKSQYCVDKEMSFPVYNCPFENLPAILFGDVFGEAGSSWFAFYNNYVIFGNSKEAVSKFLYANVLQKVLYLDIDYRSYRESLSAKANAYVWVNLAIKPEFLSGYLDEKTYAAVKNNFSHINKFQALAMQFTADQDMIFSNIFLKFNPKVHWEEPKTVWESRLDTCVAIKPKLVINHESSEKEIFVQDMNNNIYLINSAGRIMWKKSLDERITSEVYQVDYYKNRKLQLLFSTRSKIYMLDRLGNPVEKYPVELRAPSTNGLALFDYDNNKDYRMFIACSDKKVYAMDKDGKLLKGWDFSGTDHNVYNPVQHFRIEDKDYIVFSDSLRTYVVDRKGEIRVNIKEYFPISPNNIFYLEQEPKTKKHRMVGSTSEGKIVYIDFEGAVTIAEMPARSRNHYFEFKDFDGDTYNDYIFVDKNKLEVYNYERSLLFTHQFEDEEILRPVLFIFPDNSRRMGIVSPMKEEIYLFEYSGEIYEGFPLRGATMFSISEIGKSTGKFNLLVGSKNSFLYNYAVQ</sequence>
<comment type="caution">
    <text evidence="2">The sequence shown here is derived from an EMBL/GenBank/DDBJ whole genome shotgun (WGS) entry which is preliminary data.</text>
</comment>
<protein>
    <recommendedName>
        <fullName evidence="4">DUF3352 domain-containing protein</fullName>
    </recommendedName>
</protein>
<keyword evidence="1" id="KW-0812">Transmembrane</keyword>
<dbReference type="SUPFAM" id="SSF69322">
    <property type="entry name" value="Tricorn protease domain 2"/>
    <property type="match status" value="1"/>
</dbReference>
<dbReference type="InterPro" id="IPR015943">
    <property type="entry name" value="WD40/YVTN_repeat-like_dom_sf"/>
</dbReference>
<keyword evidence="1" id="KW-1133">Transmembrane helix</keyword>
<keyword evidence="1" id="KW-0472">Membrane</keyword>
<accession>A0A0G1JL11</accession>
<dbReference type="Gene3D" id="2.130.10.10">
    <property type="entry name" value="YVTN repeat-like/Quinoprotein amine dehydrogenase"/>
    <property type="match status" value="1"/>
</dbReference>
<dbReference type="EMBL" id="LCJB01000001">
    <property type="protein sequence ID" value="KKT72083.1"/>
    <property type="molecule type" value="Genomic_DNA"/>
</dbReference>
<dbReference type="AlphaFoldDB" id="A0A0G1JL11"/>
<reference evidence="2 3" key="1">
    <citation type="journal article" date="2015" name="Nature">
        <title>rRNA introns, odd ribosomes, and small enigmatic genomes across a large radiation of phyla.</title>
        <authorList>
            <person name="Brown C.T."/>
            <person name="Hug L.A."/>
            <person name="Thomas B.C."/>
            <person name="Sharon I."/>
            <person name="Castelle C.J."/>
            <person name="Singh A."/>
            <person name="Wilkins M.J."/>
            <person name="Williams K.H."/>
            <person name="Banfield J.F."/>
        </authorList>
    </citation>
    <scope>NUCLEOTIDE SEQUENCE [LARGE SCALE GENOMIC DNA]</scope>
</reference>
<evidence type="ECO:0000256" key="1">
    <source>
        <dbReference type="SAM" id="Phobius"/>
    </source>
</evidence>
<evidence type="ECO:0008006" key="4">
    <source>
        <dbReference type="Google" id="ProtNLM"/>
    </source>
</evidence>
<evidence type="ECO:0000313" key="3">
    <source>
        <dbReference type="Proteomes" id="UP000034154"/>
    </source>
</evidence>
<feature type="transmembrane region" description="Helical" evidence="1">
    <location>
        <begin position="5"/>
        <end position="25"/>
    </location>
</feature>
<name>A0A0G1JL11_9BACT</name>
<evidence type="ECO:0000313" key="2">
    <source>
        <dbReference type="EMBL" id="KKT72083.1"/>
    </source>
</evidence>